<reference evidence="2" key="1">
    <citation type="submission" date="2022-07" db="EMBL/GenBank/DDBJ databases">
        <title>Parvimonas micra travels from the subgingival sulcus of the human oral cavity to the colorectal adenocarcinoma.</title>
        <authorList>
            <person name="Conde-Perez K."/>
            <person name="Buetas E."/>
            <person name="Aja-Macaya P."/>
            <person name="Martin-De Arribas E."/>
            <person name="Iglesias-Corras I."/>
            <person name="Trigo-Tasende N."/>
            <person name="Nasser-Ali M."/>
            <person name="Estevez L.S."/>
            <person name="Rumbo-Feal S."/>
            <person name="Otero-Alen B."/>
            <person name="Noguera J.F."/>
            <person name="Concha A."/>
            <person name="Pardinas-Lopez S."/>
            <person name="Carda-Dieguez M."/>
            <person name="Gomez-Randulfe I."/>
            <person name="Martinez-Lago N."/>
            <person name="Ladra S."/>
            <person name="Aparicio L.A."/>
            <person name="Bou G."/>
            <person name="Mira A."/>
            <person name="Vallejo J.A."/>
            <person name="Poza M."/>
        </authorList>
    </citation>
    <scope>NUCLEOTIDE SEQUENCE</scope>
    <source>
        <strain evidence="2">PM102KC-G-1</strain>
    </source>
</reference>
<accession>A0AAX3K898</accession>
<feature type="region of interest" description="Disordered" evidence="1">
    <location>
        <begin position="134"/>
        <end position="153"/>
    </location>
</feature>
<evidence type="ECO:0000256" key="1">
    <source>
        <dbReference type="SAM" id="MobiDB-lite"/>
    </source>
</evidence>
<dbReference type="PROSITE" id="PS51257">
    <property type="entry name" value="PROKAR_LIPOPROTEIN"/>
    <property type="match status" value="1"/>
</dbReference>
<dbReference type="Proteomes" id="UP001210690">
    <property type="component" value="Chromosome"/>
</dbReference>
<gene>
    <name evidence="2" type="ORF">NM222_02745</name>
</gene>
<dbReference type="AlphaFoldDB" id="A0AAX3K898"/>
<organism evidence="2 3">
    <name type="scientific">Parvimonas micra</name>
    <dbReference type="NCBI Taxonomy" id="33033"/>
    <lineage>
        <taxon>Bacteria</taxon>
        <taxon>Bacillati</taxon>
        <taxon>Bacillota</taxon>
        <taxon>Tissierellia</taxon>
        <taxon>Tissierellales</taxon>
        <taxon>Peptoniphilaceae</taxon>
        <taxon>Parvimonas</taxon>
    </lineage>
</organism>
<evidence type="ECO:0008006" key="4">
    <source>
        <dbReference type="Google" id="ProtNLM"/>
    </source>
</evidence>
<dbReference type="RefSeq" id="WP_269755470.1">
    <property type="nucleotide sequence ID" value="NZ_CP101412.1"/>
</dbReference>
<protein>
    <recommendedName>
        <fullName evidence="4">Lipoprotein</fullName>
    </recommendedName>
</protein>
<sequence length="381" mass="43980">MKKILKIILSLFLVLFIVSCGDKVVKKEEDPNLPKHSVEINVKCDGNLIFSKYDVDVYIDDEKVVTIKHGENYVDIVKLTDGKHTLVFKNKDDKSVEGKVEFLIKEDTKLNYQIHCNNDKVRIKELADEKKKEEVQESKENENNKESDITEKNSESLEITFPKENARRAVVVAFTNGYSTDVFKKDGNTYDINKFHSYAEKPEYHIKIEKDGNWTAKDEKTWHIENIELKTSYKLYFNTSLDITFDGKNYIISNVSGLMGKKTNSDKQKTDISDFASGNCPYCTVSPELIKEDRNPEDFKELDEDKIRSEARKVFQAYGKKLFPYGFKCHWIIGLRAEEVSRDGACFFKVDVTIKNEYGTKRKAIAEGTVKDGKIIDFHIH</sequence>
<dbReference type="EMBL" id="CP101412">
    <property type="protein sequence ID" value="WBB31413.1"/>
    <property type="molecule type" value="Genomic_DNA"/>
</dbReference>
<proteinExistence type="predicted"/>
<name>A0AAX3K898_9FIRM</name>
<evidence type="ECO:0000313" key="3">
    <source>
        <dbReference type="Proteomes" id="UP001210690"/>
    </source>
</evidence>
<evidence type="ECO:0000313" key="2">
    <source>
        <dbReference type="EMBL" id="WBB31413.1"/>
    </source>
</evidence>